<evidence type="ECO:0000313" key="11">
    <source>
        <dbReference type="EMBL" id="SYX88983.1"/>
    </source>
</evidence>
<gene>
    <name evidence="11" type="primary">yecS</name>
    <name evidence="11" type="ORF">CCOS865_01223</name>
</gene>
<evidence type="ECO:0000256" key="7">
    <source>
        <dbReference type="ARBA" id="ARBA00022989"/>
    </source>
</evidence>
<accession>A0A383RQE6</accession>
<organism evidence="11 12">
    <name type="scientific">Pseudomonas reidholzensis</name>
    <dbReference type="NCBI Taxonomy" id="1785162"/>
    <lineage>
        <taxon>Bacteria</taxon>
        <taxon>Pseudomonadati</taxon>
        <taxon>Pseudomonadota</taxon>
        <taxon>Gammaproteobacteria</taxon>
        <taxon>Pseudomonadales</taxon>
        <taxon>Pseudomonadaceae</taxon>
        <taxon>Pseudomonas</taxon>
    </lineage>
</organism>
<comment type="subcellular location">
    <subcellularLocation>
        <location evidence="1">Cell inner membrane</location>
        <topology evidence="1">Multi-pass membrane protein</topology>
    </subcellularLocation>
    <subcellularLocation>
        <location evidence="9">Cell membrane</location>
        <topology evidence="9">Multi-pass membrane protein</topology>
    </subcellularLocation>
</comment>
<dbReference type="InterPro" id="IPR035906">
    <property type="entry name" value="MetI-like_sf"/>
</dbReference>
<dbReference type="SUPFAM" id="SSF161098">
    <property type="entry name" value="MetI-like"/>
    <property type="match status" value="1"/>
</dbReference>
<keyword evidence="7 9" id="KW-1133">Transmembrane helix</keyword>
<evidence type="ECO:0000256" key="8">
    <source>
        <dbReference type="ARBA" id="ARBA00023136"/>
    </source>
</evidence>
<evidence type="ECO:0000313" key="12">
    <source>
        <dbReference type="Proteomes" id="UP000263595"/>
    </source>
</evidence>
<dbReference type="PANTHER" id="PTHR30614">
    <property type="entry name" value="MEMBRANE COMPONENT OF AMINO ACID ABC TRANSPORTER"/>
    <property type="match status" value="1"/>
</dbReference>
<keyword evidence="5 9" id="KW-0812">Transmembrane</keyword>
<dbReference type="CDD" id="cd06261">
    <property type="entry name" value="TM_PBP2"/>
    <property type="match status" value="1"/>
</dbReference>
<dbReference type="Pfam" id="PF00528">
    <property type="entry name" value="BPD_transp_1"/>
    <property type="match status" value="1"/>
</dbReference>
<dbReference type="InterPro" id="IPR000515">
    <property type="entry name" value="MetI-like"/>
</dbReference>
<evidence type="ECO:0000259" key="10">
    <source>
        <dbReference type="PROSITE" id="PS50928"/>
    </source>
</evidence>
<dbReference type="Gene3D" id="1.10.3720.10">
    <property type="entry name" value="MetI-like"/>
    <property type="match status" value="1"/>
</dbReference>
<dbReference type="Proteomes" id="UP000263595">
    <property type="component" value="Unassembled WGS sequence"/>
</dbReference>
<dbReference type="OrthoDB" id="9814550at2"/>
<keyword evidence="8 9" id="KW-0472">Membrane</keyword>
<keyword evidence="6" id="KW-0029">Amino-acid transport</keyword>
<sequence>MTGDMLLAILGGIQWTVLLTLTSLAIGVLLGAGLCAMRTSGIRLLDLTACGLILGLRAVPPIVWLFLIFFGVGSGIVQVSAFQAAAVGLGLITAANMAEIFRGALAAVHRGQWEAARALSLPARWRMLDVIAPQLLRVSLPSIASYAIGLLKDTAIASTLGVPEIAFQATHVSQMTFQGLATFAFAGCLYIALSIPVAWASRWADQRMRSRVAR</sequence>
<feature type="transmembrane region" description="Helical" evidence="9">
    <location>
        <begin position="180"/>
        <end position="200"/>
    </location>
</feature>
<name>A0A383RQE6_9PSED</name>
<keyword evidence="12" id="KW-1185">Reference proteome</keyword>
<dbReference type="EMBL" id="UNOZ01000007">
    <property type="protein sequence ID" value="SYX88983.1"/>
    <property type="molecule type" value="Genomic_DNA"/>
</dbReference>
<feature type="transmembrane region" description="Helical" evidence="9">
    <location>
        <begin position="44"/>
        <end position="70"/>
    </location>
</feature>
<dbReference type="PANTHER" id="PTHR30614:SF0">
    <property type="entry name" value="L-CYSTINE TRANSPORT SYSTEM PERMEASE PROTEIN TCYL"/>
    <property type="match status" value="1"/>
</dbReference>
<keyword evidence="4" id="KW-1003">Cell membrane</keyword>
<comment type="similarity">
    <text evidence="2">Belongs to the binding-protein-dependent transport system permease family. HisMQ subfamily.</text>
</comment>
<dbReference type="NCBIfam" id="TIGR01726">
    <property type="entry name" value="HEQRo_perm_3TM"/>
    <property type="match status" value="1"/>
</dbReference>
<evidence type="ECO:0000256" key="6">
    <source>
        <dbReference type="ARBA" id="ARBA00022970"/>
    </source>
</evidence>
<feature type="domain" description="ABC transmembrane type-1" evidence="10">
    <location>
        <begin position="13"/>
        <end position="201"/>
    </location>
</feature>
<dbReference type="InterPro" id="IPR010065">
    <property type="entry name" value="AA_ABC_transptr_permease_3TM"/>
</dbReference>
<dbReference type="GO" id="GO:0022857">
    <property type="term" value="F:transmembrane transporter activity"/>
    <property type="evidence" value="ECO:0007669"/>
    <property type="project" value="InterPro"/>
</dbReference>
<dbReference type="GO" id="GO:0043190">
    <property type="term" value="C:ATP-binding cassette (ABC) transporter complex"/>
    <property type="evidence" value="ECO:0007669"/>
    <property type="project" value="InterPro"/>
</dbReference>
<evidence type="ECO:0000256" key="1">
    <source>
        <dbReference type="ARBA" id="ARBA00004429"/>
    </source>
</evidence>
<dbReference type="InterPro" id="IPR043429">
    <property type="entry name" value="ArtM/GltK/GlnP/TcyL/YhdX-like"/>
</dbReference>
<evidence type="ECO:0000256" key="3">
    <source>
        <dbReference type="ARBA" id="ARBA00022448"/>
    </source>
</evidence>
<dbReference type="AlphaFoldDB" id="A0A383RQE6"/>
<feature type="transmembrane region" description="Helical" evidence="9">
    <location>
        <begin position="6"/>
        <end position="32"/>
    </location>
</feature>
<evidence type="ECO:0000256" key="4">
    <source>
        <dbReference type="ARBA" id="ARBA00022475"/>
    </source>
</evidence>
<reference evidence="12" key="1">
    <citation type="submission" date="2018-08" db="EMBL/GenBank/DDBJ databases">
        <authorList>
            <person name="Blom J."/>
        </authorList>
    </citation>
    <scope>NUCLEOTIDE SEQUENCE [LARGE SCALE GENOMIC DNA]</scope>
    <source>
        <strain evidence="12">CCOS 865</strain>
    </source>
</reference>
<evidence type="ECO:0000256" key="9">
    <source>
        <dbReference type="RuleBase" id="RU363032"/>
    </source>
</evidence>
<evidence type="ECO:0000256" key="2">
    <source>
        <dbReference type="ARBA" id="ARBA00010072"/>
    </source>
</evidence>
<protein>
    <submittedName>
        <fullName evidence="11">L-cystine transport system permease protein YecS</fullName>
    </submittedName>
</protein>
<evidence type="ECO:0000256" key="5">
    <source>
        <dbReference type="ARBA" id="ARBA00022692"/>
    </source>
</evidence>
<keyword evidence="3 9" id="KW-0813">Transport</keyword>
<dbReference type="GO" id="GO:0006865">
    <property type="term" value="P:amino acid transport"/>
    <property type="evidence" value="ECO:0007669"/>
    <property type="project" value="UniProtKB-KW"/>
</dbReference>
<dbReference type="PROSITE" id="PS50928">
    <property type="entry name" value="ABC_TM1"/>
    <property type="match status" value="1"/>
</dbReference>
<proteinExistence type="inferred from homology"/>